<gene>
    <name evidence="4" type="ORF">P5G46_07075</name>
</gene>
<protein>
    <submittedName>
        <fullName evidence="4">Cohesin domain-containing protein</fullName>
    </submittedName>
</protein>
<accession>A0ABW9GI71</accession>
<proteinExistence type="predicted"/>
<dbReference type="RefSeq" id="WP_408905324.1">
    <property type="nucleotide sequence ID" value="NZ_JAROCE010000002.1"/>
</dbReference>
<organism evidence="4 5">
    <name type="scientific">Microbacterium mcarthurae</name>
    <dbReference type="NCBI Taxonomy" id="3035918"/>
    <lineage>
        <taxon>Bacteria</taxon>
        <taxon>Bacillati</taxon>
        <taxon>Actinomycetota</taxon>
        <taxon>Actinomycetes</taxon>
        <taxon>Micrococcales</taxon>
        <taxon>Microbacteriaceae</taxon>
        <taxon>Microbacterium</taxon>
    </lineage>
</organism>
<feature type="chain" id="PRO_5045460188" evidence="3">
    <location>
        <begin position="39"/>
        <end position="246"/>
    </location>
</feature>
<keyword evidence="2" id="KW-0812">Transmembrane</keyword>
<dbReference type="SUPFAM" id="SSF49384">
    <property type="entry name" value="Carbohydrate-binding domain"/>
    <property type="match status" value="1"/>
</dbReference>
<dbReference type="EMBL" id="JAROCE010000002">
    <property type="protein sequence ID" value="MFM2720260.1"/>
    <property type="molecule type" value="Genomic_DNA"/>
</dbReference>
<evidence type="ECO:0000313" key="5">
    <source>
        <dbReference type="Proteomes" id="UP001630303"/>
    </source>
</evidence>
<dbReference type="Gene3D" id="2.60.40.680">
    <property type="match status" value="1"/>
</dbReference>
<feature type="signal peptide" evidence="3">
    <location>
        <begin position="1"/>
        <end position="38"/>
    </location>
</feature>
<evidence type="ECO:0000256" key="3">
    <source>
        <dbReference type="SAM" id="SignalP"/>
    </source>
</evidence>
<dbReference type="CDD" id="cd08547">
    <property type="entry name" value="Type_II_cohesin"/>
    <property type="match status" value="1"/>
</dbReference>
<dbReference type="PROSITE" id="PS00430">
    <property type="entry name" value="TONB_DEPENDENT_REC_1"/>
    <property type="match status" value="1"/>
</dbReference>
<name>A0ABW9GI71_9MICO</name>
<evidence type="ECO:0000256" key="1">
    <source>
        <dbReference type="SAM" id="MobiDB-lite"/>
    </source>
</evidence>
<evidence type="ECO:0000313" key="4">
    <source>
        <dbReference type="EMBL" id="MFM2720260.1"/>
    </source>
</evidence>
<dbReference type="Proteomes" id="UP001630303">
    <property type="component" value="Unassembled WGS sequence"/>
</dbReference>
<reference evidence="4 5" key="1">
    <citation type="submission" date="2023-03" db="EMBL/GenBank/DDBJ databases">
        <title>MT1 and MT2 Draft Genomes of Novel Species.</title>
        <authorList>
            <person name="Venkateswaran K."/>
        </authorList>
    </citation>
    <scope>NUCLEOTIDE SEQUENCE [LARGE SCALE GENOMIC DNA]</scope>
    <source>
        <strain evidence="4 5">IF8SW-P5</strain>
    </source>
</reference>
<dbReference type="InterPro" id="IPR008965">
    <property type="entry name" value="CBM2/CBM3_carb-bd_dom_sf"/>
</dbReference>
<evidence type="ECO:0000256" key="2">
    <source>
        <dbReference type="SAM" id="Phobius"/>
    </source>
</evidence>
<keyword evidence="2" id="KW-0472">Membrane</keyword>
<dbReference type="InterPro" id="IPR010916">
    <property type="entry name" value="TonB_box_CS"/>
</dbReference>
<feature type="region of interest" description="Disordered" evidence="1">
    <location>
        <begin position="173"/>
        <end position="209"/>
    </location>
</feature>
<sequence>MSAHVPASPPKAARRLRVALIAALALFGPLAAAPAAHAAPPAATFTLEVTPTDATEGDTLIATVIGTGVSDVYAFDLVFAVTEGVLASASETPAGPAGGFTSAVDGPGTITVSHTRLGTSPGLSGEVVLATVPLRATGSGAARVELTSVRLVSSTSETVTQTAVASETVDIVALPTPTPTPTPSATPTASATASPSASSAPAASGPDDLATTGVDATPLLISGAAGVALIAAGAVFVARRRQGVRE</sequence>
<keyword evidence="2" id="KW-1133">Transmembrane helix</keyword>
<comment type="caution">
    <text evidence="4">The sequence shown here is derived from an EMBL/GenBank/DDBJ whole genome shotgun (WGS) entry which is preliminary data.</text>
</comment>
<feature type="transmembrane region" description="Helical" evidence="2">
    <location>
        <begin position="219"/>
        <end position="238"/>
    </location>
</feature>
<keyword evidence="3" id="KW-0732">Signal</keyword>
<feature type="compositionally biased region" description="Low complexity" evidence="1">
    <location>
        <begin position="185"/>
        <end position="204"/>
    </location>
</feature>
<keyword evidence="5" id="KW-1185">Reference proteome</keyword>